<feature type="region of interest" description="Disordered" evidence="1">
    <location>
        <begin position="64"/>
        <end position="102"/>
    </location>
</feature>
<evidence type="ECO:0000313" key="3">
    <source>
        <dbReference type="Proteomes" id="UP001420932"/>
    </source>
</evidence>
<dbReference type="EMBL" id="JBBNAF010000009">
    <property type="protein sequence ID" value="KAK9113292.1"/>
    <property type="molecule type" value="Genomic_DNA"/>
</dbReference>
<organism evidence="2 3">
    <name type="scientific">Stephania yunnanensis</name>
    <dbReference type="NCBI Taxonomy" id="152371"/>
    <lineage>
        <taxon>Eukaryota</taxon>
        <taxon>Viridiplantae</taxon>
        <taxon>Streptophyta</taxon>
        <taxon>Embryophyta</taxon>
        <taxon>Tracheophyta</taxon>
        <taxon>Spermatophyta</taxon>
        <taxon>Magnoliopsida</taxon>
        <taxon>Ranunculales</taxon>
        <taxon>Menispermaceae</taxon>
        <taxon>Menispermoideae</taxon>
        <taxon>Cissampelideae</taxon>
        <taxon>Stephania</taxon>
    </lineage>
</organism>
<dbReference type="Proteomes" id="UP001420932">
    <property type="component" value="Unassembled WGS sequence"/>
</dbReference>
<comment type="caution">
    <text evidence="2">The sequence shown here is derived from an EMBL/GenBank/DDBJ whole genome shotgun (WGS) entry which is preliminary data.</text>
</comment>
<gene>
    <name evidence="2" type="ORF">Syun_020089</name>
</gene>
<feature type="compositionally biased region" description="Low complexity" evidence="1">
    <location>
        <begin position="90"/>
        <end position="102"/>
    </location>
</feature>
<sequence length="102" mass="11062">MYFVGKKSILLLLKCSLSQYTGSLLHRDTHSSPSRTHLLHLQVFTSSLLIVSSAQLTDLPSHLQSSTQSSSIYPLNLSGSPHRCPSNLQSSTTEATTSTSDT</sequence>
<protein>
    <submittedName>
        <fullName evidence="2">Uncharacterized protein</fullName>
    </submittedName>
</protein>
<accession>A0AAP0IDK8</accession>
<dbReference type="AlphaFoldDB" id="A0AAP0IDK8"/>
<evidence type="ECO:0000256" key="1">
    <source>
        <dbReference type="SAM" id="MobiDB-lite"/>
    </source>
</evidence>
<name>A0AAP0IDK8_9MAGN</name>
<reference evidence="2 3" key="1">
    <citation type="submission" date="2024-01" db="EMBL/GenBank/DDBJ databases">
        <title>Genome assemblies of Stephania.</title>
        <authorList>
            <person name="Yang L."/>
        </authorList>
    </citation>
    <scope>NUCLEOTIDE SEQUENCE [LARGE SCALE GENOMIC DNA]</scope>
    <source>
        <strain evidence="2">YNDBR</strain>
        <tissue evidence="2">Leaf</tissue>
    </source>
</reference>
<evidence type="ECO:0000313" key="2">
    <source>
        <dbReference type="EMBL" id="KAK9113292.1"/>
    </source>
</evidence>
<proteinExistence type="predicted"/>
<keyword evidence="3" id="KW-1185">Reference proteome</keyword>